<evidence type="ECO:0000313" key="7">
    <source>
        <dbReference type="Proteomes" id="UP001596447"/>
    </source>
</evidence>
<keyword evidence="6" id="KW-0347">Helicase</keyword>
<proteinExistence type="predicted"/>
<dbReference type="InterPro" id="IPR011545">
    <property type="entry name" value="DEAD/DEAH_box_helicase_dom"/>
</dbReference>
<sequence length="1840" mass="206727">MKNPAKRAEAAMDAYRNHFIGTGGRAARNVAHRFEATDNDEDSVIGFRGPYLQALDVANWSTESWMSFSNRVGLHPLVRLAFEDIGFRRLYDFQERSVETILDGHDTVITAATGRGKTEAWLIPILDYILNANQGKVAESDPGDVKALLTYPTKALAQDQLKRLIQYLYRINKELPASDRITVGIYDGDTPTNMSSKAEGYLNSTFKYFECPGYNDSLEKCQNCGKGVHIRNTTQSYELEPEKKQCVDDVPLDFLRLTKSEILEEGVDILLTNPDTINLKLINTNASDEHDAFIYESQFLVFDEVHTYDGIFGTYTATLTKRIRALRAERGVSEPQVIASSATVENDVELFRRISGAKDVAHVDENPRTLNPPEVTDIRPALFEDEITVAQLRRAVRGKNQYPDTLDSFQPSIADADTIDNESLDELLGDALFEYLTSDAPADSTVQIIQNLHQQLADEPRTRDTFIEDIQAEYGLTKTAAETLLQNFRTLGEYSGLLENRSHLFSWPLDGFYTCARCLAVYRSPQDECTDCECGVVTRATYCRRCAEESLVAWYCPECDQLEPYTPSEEGSFASQDEQYCGRCKNARDTEVRLFRVTFTPQLACEACDSVETRSVVETCSCGAQMARTSSEEWECTNPQCQRTTPANTGCSACGSDQRTLRTGEADMECPSCGVSYSTTETPLECECGHSVANTRLIPWVCRAPSCSSRHYSSTPPAECNCGSADFVLEGLFEVFENDRCSECETAVRPGGSCSCDDTEIHRQADAFQSYQTLTDDGRIVPVRDENHILNCRHQRLGYRIGDRYDELVRSPNNIAVTTSQYLLREVADDEDYSSAKLLSFADSHRDMKELGRDFNEPEVETLLDQAIIEAVRTPGEHWVSLDQVLADSMDCIETLHEELSPSRSLQNVNFDLKDHLIDRARRFMDADEAITDRLFRRAIPHSYSQRYSERGGSLPSDGLLDVRVKPAVFAELTGAQRDVLRAIIKNGNGCAADSIAHEGGDQGLDTVVTSLIEQGVLSEDSDEYLSIEPSALELTISGEDDDLQYVPDSEKILPSWTGQVGLRSRDSVPLETTLTERADPSHPRFHHRAYRAEYSQARILISKVYLGMTDKRERRELEYLFREGNYPHFLSSGPTMELGVDIGDLDALLLYGVPPNMNAYLQRVGRAGRSSHSSLVHSVSQRNPIDYYYYEEPTDLISADPKPVPLNEHNEEVLRVSLSWAVFDYIAANFVVPWEIEGWGPNARVSGGDDFSRRTEDTDDSEYGKLTHLMMLPVTQLGLDTDVSKLAALGTIVSDNERRIREHLRSLLDYRYCADCSAKYGRDTDIETCRVEGCTGRVLDAQTEFGDLVDEAVNSFHERYLNQYLSYRSRLEEEHQTLSQKRTEIRRDKRRASRAEKTQLQQRETAIAERIEALQSHLDTLEKQSYSDFLQNARLSKFAFNMRSVSNNVGLTLVTESDGDYDRSEVGGSYGGRNVRMAIKELHPAAAYLDDGETYAISHLRTDDFESSNLREEVREADAEQLGEEKVCSACQTTHPVSATECSCDHDAPLKRRRLVAMDSVEAHRDDLLMCKGGDPARSLYQKPNEEVQNTYAEQETTVLDFSATESFQLVDGSENPIGSLEYGEYSVLTHTESYRAKYKNGEIDPRPNPFEICGEENCTGVIYRDDDELAQCSADPEHSPNRRGADPEYVRLGHSYETSGVRVSLDTFEQSHTFVHGLRVALQSLGGVNIREINETTDDEYVDLLDAQEGGANISKLLVEREDGEFQNFQHAMELVQDHFVCDCEDGCPLCLYQYGCDEHNRPRSFARNDILDLFETGLPTIASANSTTNEPTTSTTD</sequence>
<evidence type="ECO:0000256" key="2">
    <source>
        <dbReference type="ARBA" id="ARBA00022840"/>
    </source>
</evidence>
<dbReference type="GO" id="GO:0004386">
    <property type="term" value="F:helicase activity"/>
    <property type="evidence" value="ECO:0007669"/>
    <property type="project" value="UniProtKB-KW"/>
</dbReference>
<keyword evidence="7" id="KW-1185">Reference proteome</keyword>
<keyword evidence="6" id="KW-0378">Hydrolase</keyword>
<dbReference type="PROSITE" id="PS51194">
    <property type="entry name" value="HELICASE_CTER"/>
    <property type="match status" value="1"/>
</dbReference>
<dbReference type="Proteomes" id="UP001596447">
    <property type="component" value="Unassembled WGS sequence"/>
</dbReference>
<dbReference type="RefSeq" id="WP_279530217.1">
    <property type="nucleotide sequence ID" value="NZ_CP122313.1"/>
</dbReference>
<evidence type="ECO:0000256" key="1">
    <source>
        <dbReference type="ARBA" id="ARBA00022741"/>
    </source>
</evidence>
<protein>
    <submittedName>
        <fullName evidence="6">DEAD/DEAH box helicase</fullName>
    </submittedName>
</protein>
<organism evidence="6 7">
    <name type="scientific">Halospeciosus flavus</name>
    <dbReference type="NCBI Taxonomy" id="3032283"/>
    <lineage>
        <taxon>Archaea</taxon>
        <taxon>Methanobacteriati</taxon>
        <taxon>Methanobacteriota</taxon>
        <taxon>Stenosarchaea group</taxon>
        <taxon>Halobacteria</taxon>
        <taxon>Halobacteriales</taxon>
        <taxon>Halobacteriaceae</taxon>
        <taxon>Halospeciosus</taxon>
    </lineage>
</organism>
<evidence type="ECO:0000256" key="3">
    <source>
        <dbReference type="SAM" id="MobiDB-lite"/>
    </source>
</evidence>
<feature type="domain" description="Helicase ATP-binding" evidence="4">
    <location>
        <begin position="98"/>
        <end position="362"/>
    </location>
</feature>
<dbReference type="Pfam" id="PF00271">
    <property type="entry name" value="Helicase_C"/>
    <property type="match status" value="1"/>
</dbReference>
<dbReference type="PROSITE" id="PS51192">
    <property type="entry name" value="HELICASE_ATP_BIND_1"/>
    <property type="match status" value="1"/>
</dbReference>
<dbReference type="InterPro" id="IPR001650">
    <property type="entry name" value="Helicase_C-like"/>
</dbReference>
<reference evidence="6 7" key="1">
    <citation type="journal article" date="2019" name="Int. J. Syst. Evol. Microbiol.">
        <title>The Global Catalogue of Microorganisms (GCM) 10K type strain sequencing project: providing services to taxonomists for standard genome sequencing and annotation.</title>
        <authorList>
            <consortium name="The Broad Institute Genomics Platform"/>
            <consortium name="The Broad Institute Genome Sequencing Center for Infectious Disease"/>
            <person name="Wu L."/>
            <person name="Ma J."/>
        </authorList>
    </citation>
    <scope>NUCLEOTIDE SEQUENCE [LARGE SCALE GENOMIC DNA]</scope>
    <source>
        <strain evidence="6 7">XZGYJ-43</strain>
    </source>
</reference>
<evidence type="ECO:0000259" key="5">
    <source>
        <dbReference type="PROSITE" id="PS51194"/>
    </source>
</evidence>
<evidence type="ECO:0000259" key="4">
    <source>
        <dbReference type="PROSITE" id="PS51192"/>
    </source>
</evidence>
<keyword evidence="2" id="KW-0067">ATP-binding</keyword>
<dbReference type="EMBL" id="JBHTAR010000003">
    <property type="protein sequence ID" value="MFC7198278.1"/>
    <property type="molecule type" value="Genomic_DNA"/>
</dbReference>
<gene>
    <name evidence="6" type="ORF">ACFQJ9_02055</name>
</gene>
<dbReference type="GO" id="GO:0005524">
    <property type="term" value="F:ATP binding"/>
    <property type="evidence" value="ECO:0007669"/>
    <property type="project" value="UniProtKB-KW"/>
</dbReference>
<feature type="compositionally biased region" description="Basic and acidic residues" evidence="3">
    <location>
        <begin position="1377"/>
        <end position="1398"/>
    </location>
</feature>
<name>A0ABD5YZE9_9EURY</name>
<dbReference type="SUPFAM" id="SSF52540">
    <property type="entry name" value="P-loop containing nucleoside triphosphate hydrolases"/>
    <property type="match status" value="2"/>
</dbReference>
<feature type="region of interest" description="Disordered" evidence="3">
    <location>
        <begin position="1377"/>
        <end position="1402"/>
    </location>
</feature>
<dbReference type="InterPro" id="IPR027417">
    <property type="entry name" value="P-loop_NTPase"/>
</dbReference>
<dbReference type="SMART" id="SM00487">
    <property type="entry name" value="DEXDc"/>
    <property type="match status" value="1"/>
</dbReference>
<dbReference type="InterPro" id="IPR014001">
    <property type="entry name" value="Helicase_ATP-bd"/>
</dbReference>
<dbReference type="Gene3D" id="3.40.50.300">
    <property type="entry name" value="P-loop containing nucleotide triphosphate hydrolases"/>
    <property type="match status" value="2"/>
</dbReference>
<comment type="caution">
    <text evidence="6">The sequence shown here is derived from an EMBL/GenBank/DDBJ whole genome shotgun (WGS) entry which is preliminary data.</text>
</comment>
<dbReference type="Pfam" id="PF00270">
    <property type="entry name" value="DEAD"/>
    <property type="match status" value="2"/>
</dbReference>
<feature type="domain" description="Helicase C-terminal" evidence="5">
    <location>
        <begin position="1039"/>
        <end position="1213"/>
    </location>
</feature>
<dbReference type="SMART" id="SM00490">
    <property type="entry name" value="HELICc"/>
    <property type="match status" value="1"/>
</dbReference>
<dbReference type="PANTHER" id="PTHR47957:SF3">
    <property type="entry name" value="ATP-DEPENDENT HELICASE HRQ1"/>
    <property type="match status" value="1"/>
</dbReference>
<dbReference type="GO" id="GO:0140097">
    <property type="term" value="F:catalytic activity, acting on DNA"/>
    <property type="evidence" value="ECO:0007669"/>
    <property type="project" value="UniProtKB-ARBA"/>
</dbReference>
<dbReference type="PANTHER" id="PTHR47957">
    <property type="entry name" value="ATP-DEPENDENT HELICASE HRQ1"/>
    <property type="match status" value="1"/>
</dbReference>
<evidence type="ECO:0000313" key="6">
    <source>
        <dbReference type="EMBL" id="MFC7198278.1"/>
    </source>
</evidence>
<accession>A0ABD5YZE9</accession>
<keyword evidence="1" id="KW-0547">Nucleotide-binding</keyword>